<protein>
    <recommendedName>
        <fullName evidence="4">DUF3945 domain-containing protein</fullName>
    </recommendedName>
</protein>
<evidence type="ECO:0000256" key="1">
    <source>
        <dbReference type="SAM" id="MobiDB-lite"/>
    </source>
</evidence>
<dbReference type="RefSeq" id="WP_188927538.1">
    <property type="nucleotide sequence ID" value="NZ_BMIA01000001.1"/>
</dbReference>
<reference evidence="3" key="1">
    <citation type="journal article" date="2019" name="Int. J. Syst. Evol. Microbiol.">
        <title>The Global Catalogue of Microorganisms (GCM) 10K type strain sequencing project: providing services to taxonomists for standard genome sequencing and annotation.</title>
        <authorList>
            <consortium name="The Broad Institute Genomics Platform"/>
            <consortium name="The Broad Institute Genome Sequencing Center for Infectious Disease"/>
            <person name="Wu L."/>
            <person name="Ma J."/>
        </authorList>
    </citation>
    <scope>NUCLEOTIDE SEQUENCE [LARGE SCALE GENOMIC DNA]</scope>
    <source>
        <strain evidence="3">CGMCC 1.15288</strain>
    </source>
</reference>
<evidence type="ECO:0000313" key="2">
    <source>
        <dbReference type="EMBL" id="GGH20269.1"/>
    </source>
</evidence>
<dbReference type="EMBL" id="BMIA01000001">
    <property type="protein sequence ID" value="GGH20269.1"/>
    <property type="molecule type" value="Genomic_DNA"/>
</dbReference>
<evidence type="ECO:0000313" key="3">
    <source>
        <dbReference type="Proteomes" id="UP000600214"/>
    </source>
</evidence>
<gene>
    <name evidence="2" type="ORF">GCM10007423_00590</name>
</gene>
<organism evidence="2 3">
    <name type="scientific">Dyadobacter endophyticus</name>
    <dbReference type="NCBI Taxonomy" id="1749036"/>
    <lineage>
        <taxon>Bacteria</taxon>
        <taxon>Pseudomonadati</taxon>
        <taxon>Bacteroidota</taxon>
        <taxon>Cytophagia</taxon>
        <taxon>Cytophagales</taxon>
        <taxon>Spirosomataceae</taxon>
        <taxon>Dyadobacter</taxon>
    </lineage>
</organism>
<proteinExistence type="predicted"/>
<keyword evidence="3" id="KW-1185">Reference proteome</keyword>
<evidence type="ECO:0008006" key="4">
    <source>
        <dbReference type="Google" id="ProtNLM"/>
    </source>
</evidence>
<comment type="caution">
    <text evidence="2">The sequence shown here is derived from an EMBL/GenBank/DDBJ whole genome shotgun (WGS) entry which is preliminary data.</text>
</comment>
<dbReference type="Proteomes" id="UP000600214">
    <property type="component" value="Unassembled WGS sequence"/>
</dbReference>
<name>A0ABQ1YD94_9BACT</name>
<accession>A0ABQ1YD94</accession>
<sequence length="256" mass="29562">MNQKNFEYLTDQLKYHGFGQELNEQLRASMQKQLAQFSLQHKMRFGNDELTASLNFQRSAREDLYFFNSYLASLKNYDQSQKVNQLFYMQRPGSITFKEAFNLLQGRAVEKQLINRQGDPYQAWVQLDFKNTDQAGNFKIQQFHQNYGYDLAGVLSRLSIKELDQHQSKAKLLDSLRKGNRQQVTLLDQGVEHKFFIEASPQFKGIIAYDHNSVRQQIHALTDSKQHAPKQAPQHALQASDADRLAGQQEQGLSAS</sequence>
<feature type="region of interest" description="Disordered" evidence="1">
    <location>
        <begin position="221"/>
        <end position="256"/>
    </location>
</feature>